<dbReference type="NCBIfam" id="TIGR00377">
    <property type="entry name" value="ant_ant_sig"/>
    <property type="match status" value="1"/>
</dbReference>
<dbReference type="CDD" id="cd07043">
    <property type="entry name" value="STAS_anti-anti-sigma_factors"/>
    <property type="match status" value="1"/>
</dbReference>
<keyword evidence="6" id="KW-1185">Reference proteome</keyword>
<sequence>MTIADTAPFGRADPLAPTTIQLAGEIDLFTGPTLREALLSVLLRSRSLLILDLSGVTFCDARGLSVLVGIQNRARAMGICLALTAPRRNMSRLLNITGLDRTMPIVHTSPSRPIAVNRNGTDPNRQAAAAMEKMQ</sequence>
<name>A0ABP8TDN1_9ACTN</name>
<protein>
    <recommendedName>
        <fullName evidence="2">Anti-sigma factor antagonist</fullName>
    </recommendedName>
</protein>
<dbReference type="Proteomes" id="UP001500212">
    <property type="component" value="Unassembled WGS sequence"/>
</dbReference>
<dbReference type="PANTHER" id="PTHR33495">
    <property type="entry name" value="ANTI-SIGMA FACTOR ANTAGONIST TM_1081-RELATED-RELATED"/>
    <property type="match status" value="1"/>
</dbReference>
<comment type="similarity">
    <text evidence="1 2">Belongs to the anti-sigma-factor antagonist family.</text>
</comment>
<gene>
    <name evidence="5" type="ORF">GCM10023195_06700</name>
</gene>
<reference evidence="6" key="1">
    <citation type="journal article" date="2019" name="Int. J. Syst. Evol. Microbiol.">
        <title>The Global Catalogue of Microorganisms (GCM) 10K type strain sequencing project: providing services to taxonomists for standard genome sequencing and annotation.</title>
        <authorList>
            <consortium name="The Broad Institute Genomics Platform"/>
            <consortium name="The Broad Institute Genome Sequencing Center for Infectious Disease"/>
            <person name="Wu L."/>
            <person name="Ma J."/>
        </authorList>
    </citation>
    <scope>NUCLEOTIDE SEQUENCE [LARGE SCALE GENOMIC DNA]</scope>
    <source>
        <strain evidence="6">JCM 17938</strain>
    </source>
</reference>
<evidence type="ECO:0000313" key="5">
    <source>
        <dbReference type="EMBL" id="GAA4602268.1"/>
    </source>
</evidence>
<dbReference type="Gene3D" id="3.30.750.24">
    <property type="entry name" value="STAS domain"/>
    <property type="match status" value="1"/>
</dbReference>
<dbReference type="InterPro" id="IPR003658">
    <property type="entry name" value="Anti-sigma_ant"/>
</dbReference>
<proteinExistence type="inferred from homology"/>
<dbReference type="InterPro" id="IPR036513">
    <property type="entry name" value="STAS_dom_sf"/>
</dbReference>
<dbReference type="PROSITE" id="PS50801">
    <property type="entry name" value="STAS"/>
    <property type="match status" value="1"/>
</dbReference>
<dbReference type="RefSeq" id="WP_345347992.1">
    <property type="nucleotide sequence ID" value="NZ_BAABHJ010000002.1"/>
</dbReference>
<evidence type="ECO:0000256" key="3">
    <source>
        <dbReference type="SAM" id="MobiDB-lite"/>
    </source>
</evidence>
<evidence type="ECO:0000256" key="1">
    <source>
        <dbReference type="ARBA" id="ARBA00009013"/>
    </source>
</evidence>
<dbReference type="EMBL" id="BAABHJ010000002">
    <property type="protein sequence ID" value="GAA4602268.1"/>
    <property type="molecule type" value="Genomic_DNA"/>
</dbReference>
<feature type="region of interest" description="Disordered" evidence="3">
    <location>
        <begin position="116"/>
        <end position="135"/>
    </location>
</feature>
<dbReference type="PANTHER" id="PTHR33495:SF2">
    <property type="entry name" value="ANTI-SIGMA FACTOR ANTAGONIST TM_1081-RELATED"/>
    <property type="match status" value="1"/>
</dbReference>
<feature type="domain" description="STAS" evidence="4">
    <location>
        <begin position="20"/>
        <end position="119"/>
    </location>
</feature>
<organism evidence="5 6">
    <name type="scientific">Actinoallomurus liliacearum</name>
    <dbReference type="NCBI Taxonomy" id="1080073"/>
    <lineage>
        <taxon>Bacteria</taxon>
        <taxon>Bacillati</taxon>
        <taxon>Actinomycetota</taxon>
        <taxon>Actinomycetes</taxon>
        <taxon>Streptosporangiales</taxon>
        <taxon>Thermomonosporaceae</taxon>
        <taxon>Actinoallomurus</taxon>
    </lineage>
</organism>
<comment type="caution">
    <text evidence="5">The sequence shown here is derived from an EMBL/GenBank/DDBJ whole genome shotgun (WGS) entry which is preliminary data.</text>
</comment>
<evidence type="ECO:0000256" key="2">
    <source>
        <dbReference type="RuleBase" id="RU003749"/>
    </source>
</evidence>
<evidence type="ECO:0000313" key="6">
    <source>
        <dbReference type="Proteomes" id="UP001500212"/>
    </source>
</evidence>
<dbReference type="Pfam" id="PF01740">
    <property type="entry name" value="STAS"/>
    <property type="match status" value="1"/>
</dbReference>
<dbReference type="SUPFAM" id="SSF52091">
    <property type="entry name" value="SpoIIaa-like"/>
    <property type="match status" value="1"/>
</dbReference>
<accession>A0ABP8TDN1</accession>
<dbReference type="InterPro" id="IPR002645">
    <property type="entry name" value="STAS_dom"/>
</dbReference>
<evidence type="ECO:0000259" key="4">
    <source>
        <dbReference type="PROSITE" id="PS50801"/>
    </source>
</evidence>